<dbReference type="EMBL" id="WEKT01000065">
    <property type="protein sequence ID" value="MZI95670.1"/>
    <property type="molecule type" value="Genomic_DNA"/>
</dbReference>
<accession>A0A7X4LP97</accession>
<name>A0A7X4LP97_9VIBR</name>
<feature type="transmembrane region" description="Helical" evidence="1">
    <location>
        <begin position="244"/>
        <end position="263"/>
    </location>
</feature>
<feature type="transmembrane region" description="Helical" evidence="1">
    <location>
        <begin position="86"/>
        <end position="106"/>
    </location>
</feature>
<dbReference type="RefSeq" id="WP_161158167.1">
    <property type="nucleotide sequence ID" value="NZ_WEKT01000065.1"/>
</dbReference>
<dbReference type="InterPro" id="IPR000620">
    <property type="entry name" value="EamA_dom"/>
</dbReference>
<dbReference type="Pfam" id="PF00892">
    <property type="entry name" value="EamA"/>
    <property type="match status" value="2"/>
</dbReference>
<dbReference type="GO" id="GO:0016020">
    <property type="term" value="C:membrane"/>
    <property type="evidence" value="ECO:0007669"/>
    <property type="project" value="InterPro"/>
</dbReference>
<dbReference type="PANTHER" id="PTHR22911:SF79">
    <property type="entry name" value="MOBA-LIKE NTP TRANSFERASE DOMAIN-CONTAINING PROTEIN"/>
    <property type="match status" value="1"/>
</dbReference>
<feature type="transmembrane region" description="Helical" evidence="1">
    <location>
        <begin position="269"/>
        <end position="287"/>
    </location>
</feature>
<gene>
    <name evidence="3" type="ORF">F9817_21035</name>
</gene>
<proteinExistence type="predicted"/>
<keyword evidence="4" id="KW-1185">Reference proteome</keyword>
<dbReference type="PANTHER" id="PTHR22911">
    <property type="entry name" value="ACYL-MALONYL CONDENSING ENZYME-RELATED"/>
    <property type="match status" value="1"/>
</dbReference>
<evidence type="ECO:0000313" key="4">
    <source>
        <dbReference type="Proteomes" id="UP000462621"/>
    </source>
</evidence>
<feature type="transmembrane region" description="Helical" evidence="1">
    <location>
        <begin position="118"/>
        <end position="137"/>
    </location>
</feature>
<feature type="transmembrane region" description="Helical" evidence="1">
    <location>
        <begin position="183"/>
        <end position="202"/>
    </location>
</feature>
<organism evidence="3 4">
    <name type="scientific">Vibrio eleionomae</name>
    <dbReference type="NCBI Taxonomy" id="2653505"/>
    <lineage>
        <taxon>Bacteria</taxon>
        <taxon>Pseudomonadati</taxon>
        <taxon>Pseudomonadota</taxon>
        <taxon>Gammaproteobacteria</taxon>
        <taxon>Vibrionales</taxon>
        <taxon>Vibrionaceae</taxon>
        <taxon>Vibrio</taxon>
    </lineage>
</organism>
<evidence type="ECO:0000259" key="2">
    <source>
        <dbReference type="Pfam" id="PF00892"/>
    </source>
</evidence>
<feature type="transmembrane region" description="Helical" evidence="1">
    <location>
        <begin position="214"/>
        <end position="232"/>
    </location>
</feature>
<keyword evidence="1" id="KW-1133">Transmembrane helix</keyword>
<protein>
    <submittedName>
        <fullName evidence="3">EamA family transporter</fullName>
    </submittedName>
</protein>
<feature type="domain" description="EamA" evidence="2">
    <location>
        <begin position="1"/>
        <end position="135"/>
    </location>
</feature>
<dbReference type="SUPFAM" id="SSF103481">
    <property type="entry name" value="Multidrug resistance efflux transporter EmrE"/>
    <property type="match status" value="1"/>
</dbReference>
<comment type="caution">
    <text evidence="3">The sequence shown here is derived from an EMBL/GenBank/DDBJ whole genome shotgun (WGS) entry which is preliminary data.</text>
</comment>
<reference evidence="3 4" key="1">
    <citation type="submission" date="2019-10" db="EMBL/GenBank/DDBJ databases">
        <title>Vibrio sp. nov. isolated from a shrimp pond.</title>
        <authorList>
            <person name="Gomez-Gil B."/>
            <person name="Enciso-Ibarra J."/>
            <person name="Enciso-Ibarra K."/>
            <person name="Bolan-Mejia C."/>
        </authorList>
    </citation>
    <scope>NUCLEOTIDE SEQUENCE [LARGE SCALE GENOMIC DNA]</scope>
    <source>
        <strain evidence="3 4">CAIM 722</strain>
    </source>
</reference>
<sequence length="311" mass="32824">MGILAILLASFFWGTSGIFAAFIPQVSPLAIGAFATGFGGIIQFAIAWKSLHISHRRLWDNKTLCLVGGITVAMYPLAFYSSMHLAGIAVGTVVCIASAPFASVALEHLVGGKVNISIGWLMSLLFGVVGICFLIFGQHDEPVFSSHPYRLLGIGVGILGGTAYAIYTWVAKQLIDQGVPSRAAIGTLFGLSSMLLLPSLFLTGDTLFSQMSSLFVGSYMALIPMGLGYLLFGYGLKTVTASSATLLSLFEPVVATVLAVTIVKETLGWYGWVGIVSIAICLALQSLSQPTVIKKTPLINQIKSADTGGLH</sequence>
<feature type="transmembrane region" description="Helical" evidence="1">
    <location>
        <begin position="30"/>
        <end position="51"/>
    </location>
</feature>
<feature type="transmembrane region" description="Helical" evidence="1">
    <location>
        <begin position="63"/>
        <end position="80"/>
    </location>
</feature>
<keyword evidence="1" id="KW-0472">Membrane</keyword>
<dbReference type="AlphaFoldDB" id="A0A7X4LP97"/>
<feature type="domain" description="EamA" evidence="2">
    <location>
        <begin position="152"/>
        <end position="284"/>
    </location>
</feature>
<evidence type="ECO:0000313" key="3">
    <source>
        <dbReference type="EMBL" id="MZI95670.1"/>
    </source>
</evidence>
<evidence type="ECO:0000256" key="1">
    <source>
        <dbReference type="SAM" id="Phobius"/>
    </source>
</evidence>
<feature type="transmembrane region" description="Helical" evidence="1">
    <location>
        <begin position="149"/>
        <end position="171"/>
    </location>
</feature>
<dbReference type="Proteomes" id="UP000462621">
    <property type="component" value="Unassembled WGS sequence"/>
</dbReference>
<dbReference type="InterPro" id="IPR037185">
    <property type="entry name" value="EmrE-like"/>
</dbReference>
<keyword evidence="1" id="KW-0812">Transmembrane</keyword>